<feature type="transmembrane region" description="Helical" evidence="1">
    <location>
        <begin position="87"/>
        <end position="108"/>
    </location>
</feature>
<keyword evidence="4" id="KW-1185">Reference proteome</keyword>
<dbReference type="InterPro" id="IPR000620">
    <property type="entry name" value="EamA_dom"/>
</dbReference>
<feature type="transmembrane region" description="Helical" evidence="1">
    <location>
        <begin position="144"/>
        <end position="160"/>
    </location>
</feature>
<feature type="transmembrane region" description="Helical" evidence="1">
    <location>
        <begin position="59"/>
        <end position="80"/>
    </location>
</feature>
<feature type="transmembrane region" description="Helical" evidence="1">
    <location>
        <begin position="114"/>
        <end position="132"/>
    </location>
</feature>
<feature type="domain" description="EamA" evidence="2">
    <location>
        <begin position="144"/>
        <end position="274"/>
    </location>
</feature>
<keyword evidence="1" id="KW-0812">Transmembrane</keyword>
<evidence type="ECO:0000313" key="3">
    <source>
        <dbReference type="EMBL" id="GEP58147.1"/>
    </source>
</evidence>
<evidence type="ECO:0000259" key="2">
    <source>
        <dbReference type="Pfam" id="PF00892"/>
    </source>
</evidence>
<name>A0A512NGS2_9HYPH</name>
<dbReference type="Pfam" id="PF00892">
    <property type="entry name" value="EamA"/>
    <property type="match status" value="1"/>
</dbReference>
<evidence type="ECO:0000313" key="4">
    <source>
        <dbReference type="Proteomes" id="UP000321058"/>
    </source>
</evidence>
<feature type="transmembrane region" description="Helical" evidence="1">
    <location>
        <begin position="260"/>
        <end position="277"/>
    </location>
</feature>
<evidence type="ECO:0000256" key="1">
    <source>
        <dbReference type="SAM" id="Phobius"/>
    </source>
</evidence>
<dbReference type="GO" id="GO:0016020">
    <property type="term" value="C:membrane"/>
    <property type="evidence" value="ECO:0007669"/>
    <property type="project" value="InterPro"/>
</dbReference>
<comment type="caution">
    <text evidence="3">The sequence shown here is derived from an EMBL/GenBank/DDBJ whole genome shotgun (WGS) entry which is preliminary data.</text>
</comment>
<dbReference type="OrthoDB" id="9783707at2"/>
<dbReference type="RefSeq" id="WP_147153104.1">
    <property type="nucleotide sequence ID" value="NZ_BKAJ01000094.1"/>
</dbReference>
<keyword evidence="1" id="KW-0472">Membrane</keyword>
<accession>A0A512NGS2</accession>
<dbReference type="Gene3D" id="1.10.3730.20">
    <property type="match status" value="1"/>
</dbReference>
<dbReference type="SUPFAM" id="SSF103481">
    <property type="entry name" value="Multidrug resistance efflux transporter EmrE"/>
    <property type="match status" value="1"/>
</dbReference>
<dbReference type="EMBL" id="BKAJ01000094">
    <property type="protein sequence ID" value="GEP58147.1"/>
    <property type="molecule type" value="Genomic_DNA"/>
</dbReference>
<feature type="transmembrane region" description="Helical" evidence="1">
    <location>
        <begin position="172"/>
        <end position="189"/>
    </location>
</feature>
<feature type="transmembrane region" description="Helical" evidence="1">
    <location>
        <begin position="232"/>
        <end position="253"/>
    </location>
</feature>
<dbReference type="InterPro" id="IPR037185">
    <property type="entry name" value="EmrE-like"/>
</dbReference>
<feature type="transmembrane region" description="Helical" evidence="1">
    <location>
        <begin position="205"/>
        <end position="226"/>
    </location>
</feature>
<proteinExistence type="predicted"/>
<protein>
    <recommendedName>
        <fullName evidence="2">EamA domain-containing protein</fullName>
    </recommendedName>
</protein>
<sequence length="278" mass="28840">MDGLDVAAALTSALLHAGWNAAVKASRDPPRAMTAQMLLSALLVLPGLLWSGLPPLAAWPWIAASTLLNVVTVTALLRGYELGGFGLVYPVARAIAVVLVVPLVAVVAGGWPSTAALGGIAIIALSLAALAWDTVRARGVPLQALAWIFAAGVGAAGYILCDAQGVRTSGSPWAYGFVVSVTNAAAMCWRQRRNGAPWMLLKGQWPIAVPAAIASVASYLLILWVWGHAPIAPAAALRDTSAVFAILIAVVWLKEPFTRTRIVAVLLAAAAIPLLRLG</sequence>
<organism evidence="3 4">
    <name type="scientific">Reyranella soli</name>
    <dbReference type="NCBI Taxonomy" id="1230389"/>
    <lineage>
        <taxon>Bacteria</taxon>
        <taxon>Pseudomonadati</taxon>
        <taxon>Pseudomonadota</taxon>
        <taxon>Alphaproteobacteria</taxon>
        <taxon>Hyphomicrobiales</taxon>
        <taxon>Reyranellaceae</taxon>
        <taxon>Reyranella</taxon>
    </lineage>
</organism>
<keyword evidence="1" id="KW-1133">Transmembrane helix</keyword>
<dbReference type="Proteomes" id="UP000321058">
    <property type="component" value="Unassembled WGS sequence"/>
</dbReference>
<dbReference type="AlphaFoldDB" id="A0A512NGS2"/>
<reference evidence="3 4" key="1">
    <citation type="submission" date="2019-07" db="EMBL/GenBank/DDBJ databases">
        <title>Whole genome shotgun sequence of Reyranella soli NBRC 108950.</title>
        <authorList>
            <person name="Hosoyama A."/>
            <person name="Uohara A."/>
            <person name="Ohji S."/>
            <person name="Ichikawa N."/>
        </authorList>
    </citation>
    <scope>NUCLEOTIDE SEQUENCE [LARGE SCALE GENOMIC DNA]</scope>
    <source>
        <strain evidence="3 4">NBRC 108950</strain>
    </source>
</reference>
<gene>
    <name evidence="3" type="ORF">RSO01_53130</name>
</gene>